<sequence>HRGRAKVHALQAGLRKQLLECTNNKEFWDFVRKRTDPRPKKSKVTVTQLATDFEARLNYPKVSPSSFNDDLLKFNARMARDLSGDLADRSPRQSCTREITMEDIEWMKRHIKEHGIDTA</sequence>
<accession>A0AAD7JK22</accession>
<dbReference type="EMBL" id="JARKIB010000024">
    <property type="protein sequence ID" value="KAJ7766155.1"/>
    <property type="molecule type" value="Genomic_DNA"/>
</dbReference>
<gene>
    <name evidence="1" type="ORF">B0H16DRAFT_1243075</name>
</gene>
<keyword evidence="2" id="KW-1185">Reference proteome</keyword>
<dbReference type="AlphaFoldDB" id="A0AAD7JK22"/>
<dbReference type="Proteomes" id="UP001215598">
    <property type="component" value="Unassembled WGS sequence"/>
</dbReference>
<reference evidence="1" key="1">
    <citation type="submission" date="2023-03" db="EMBL/GenBank/DDBJ databases">
        <title>Massive genome expansion in bonnet fungi (Mycena s.s.) driven by repeated elements and novel gene families across ecological guilds.</title>
        <authorList>
            <consortium name="Lawrence Berkeley National Laboratory"/>
            <person name="Harder C.B."/>
            <person name="Miyauchi S."/>
            <person name="Viragh M."/>
            <person name="Kuo A."/>
            <person name="Thoen E."/>
            <person name="Andreopoulos B."/>
            <person name="Lu D."/>
            <person name="Skrede I."/>
            <person name="Drula E."/>
            <person name="Henrissat B."/>
            <person name="Morin E."/>
            <person name="Kohler A."/>
            <person name="Barry K."/>
            <person name="LaButti K."/>
            <person name="Morin E."/>
            <person name="Salamov A."/>
            <person name="Lipzen A."/>
            <person name="Mereny Z."/>
            <person name="Hegedus B."/>
            <person name="Baldrian P."/>
            <person name="Stursova M."/>
            <person name="Weitz H."/>
            <person name="Taylor A."/>
            <person name="Grigoriev I.V."/>
            <person name="Nagy L.G."/>
            <person name="Martin F."/>
            <person name="Kauserud H."/>
        </authorList>
    </citation>
    <scope>NUCLEOTIDE SEQUENCE</scope>
    <source>
        <strain evidence="1">CBHHK182m</strain>
    </source>
</reference>
<comment type="caution">
    <text evidence="1">The sequence shown here is derived from an EMBL/GenBank/DDBJ whole genome shotgun (WGS) entry which is preliminary data.</text>
</comment>
<evidence type="ECO:0000313" key="2">
    <source>
        <dbReference type="Proteomes" id="UP001215598"/>
    </source>
</evidence>
<protein>
    <submittedName>
        <fullName evidence="1">Uncharacterized protein</fullName>
    </submittedName>
</protein>
<evidence type="ECO:0000313" key="1">
    <source>
        <dbReference type="EMBL" id="KAJ7766155.1"/>
    </source>
</evidence>
<feature type="non-terminal residue" evidence="1">
    <location>
        <position position="119"/>
    </location>
</feature>
<name>A0AAD7JK22_9AGAR</name>
<feature type="non-terminal residue" evidence="1">
    <location>
        <position position="1"/>
    </location>
</feature>
<organism evidence="1 2">
    <name type="scientific">Mycena metata</name>
    <dbReference type="NCBI Taxonomy" id="1033252"/>
    <lineage>
        <taxon>Eukaryota</taxon>
        <taxon>Fungi</taxon>
        <taxon>Dikarya</taxon>
        <taxon>Basidiomycota</taxon>
        <taxon>Agaricomycotina</taxon>
        <taxon>Agaricomycetes</taxon>
        <taxon>Agaricomycetidae</taxon>
        <taxon>Agaricales</taxon>
        <taxon>Marasmiineae</taxon>
        <taxon>Mycenaceae</taxon>
        <taxon>Mycena</taxon>
    </lineage>
</organism>
<proteinExistence type="predicted"/>